<proteinExistence type="predicted"/>
<keyword evidence="2" id="KW-0732">Signal</keyword>
<protein>
    <submittedName>
        <fullName evidence="3">Uncharacterized protein</fullName>
    </submittedName>
</protein>
<dbReference type="AlphaFoldDB" id="Q13G49"/>
<dbReference type="EMBL" id="CP000272">
    <property type="protein sequence ID" value="ABE36940.1"/>
    <property type="molecule type" value="Genomic_DNA"/>
</dbReference>
<feature type="compositionally biased region" description="Polar residues" evidence="1">
    <location>
        <begin position="165"/>
        <end position="177"/>
    </location>
</feature>
<dbReference type="Proteomes" id="UP000001817">
    <property type="component" value="Chromosome 3"/>
</dbReference>
<feature type="region of interest" description="Disordered" evidence="1">
    <location>
        <begin position="91"/>
        <end position="118"/>
    </location>
</feature>
<feature type="chain" id="PRO_5004182446" evidence="2">
    <location>
        <begin position="41"/>
        <end position="224"/>
    </location>
</feature>
<feature type="compositionally biased region" description="Polar residues" evidence="1">
    <location>
        <begin position="50"/>
        <end position="61"/>
    </location>
</feature>
<gene>
    <name evidence="3" type="ORF">Bxe_C1073</name>
</gene>
<evidence type="ECO:0000313" key="3">
    <source>
        <dbReference type="EMBL" id="ABE36940.1"/>
    </source>
</evidence>
<dbReference type="KEGG" id="bxb:DR64_8727"/>
<dbReference type="STRING" id="266265.Bxe_C1073"/>
<evidence type="ECO:0000256" key="2">
    <source>
        <dbReference type="SAM" id="SignalP"/>
    </source>
</evidence>
<organism evidence="3 4">
    <name type="scientific">Paraburkholderia xenovorans (strain LB400)</name>
    <dbReference type="NCBI Taxonomy" id="266265"/>
    <lineage>
        <taxon>Bacteria</taxon>
        <taxon>Pseudomonadati</taxon>
        <taxon>Pseudomonadota</taxon>
        <taxon>Betaproteobacteria</taxon>
        <taxon>Burkholderiales</taxon>
        <taxon>Burkholderiaceae</taxon>
        <taxon>Paraburkholderia</taxon>
    </lineage>
</organism>
<reference evidence="3 4" key="1">
    <citation type="journal article" date="2006" name="Proc. Natl. Acad. Sci. U.S.A.">
        <title>Burkholderia xenovorans LB400 harbors a multi-replicon, 9.73-Mbp genome shaped for versatility.</title>
        <authorList>
            <person name="Chain P.S."/>
            <person name="Denef V.J."/>
            <person name="Konstantinidis K.T."/>
            <person name="Vergez L.M."/>
            <person name="Agullo L."/>
            <person name="Reyes V.L."/>
            <person name="Hauser L."/>
            <person name="Cordova M."/>
            <person name="Gomez L."/>
            <person name="Gonzalez M."/>
            <person name="Land M."/>
            <person name="Lao V."/>
            <person name="Larimer F."/>
            <person name="LiPuma J.J."/>
            <person name="Mahenthiralingam E."/>
            <person name="Malfatti S.A."/>
            <person name="Marx C.J."/>
            <person name="Parnell J.J."/>
            <person name="Ramette A."/>
            <person name="Richardson P."/>
            <person name="Seeger M."/>
            <person name="Smith D."/>
            <person name="Spilker T."/>
            <person name="Sul W.J."/>
            <person name="Tsoi T.V."/>
            <person name="Ulrich L.E."/>
            <person name="Zhulin I.B."/>
            <person name="Tiedje J.M."/>
        </authorList>
    </citation>
    <scope>NUCLEOTIDE SEQUENCE [LARGE SCALE GENOMIC DNA]</scope>
    <source>
        <strain evidence="3 4">LB400</strain>
    </source>
</reference>
<accession>Q13G49</accession>
<feature type="signal peptide" evidence="2">
    <location>
        <begin position="1"/>
        <end position="40"/>
    </location>
</feature>
<feature type="region of interest" description="Disordered" evidence="1">
    <location>
        <begin position="50"/>
        <end position="70"/>
    </location>
</feature>
<evidence type="ECO:0000256" key="1">
    <source>
        <dbReference type="SAM" id="MobiDB-lite"/>
    </source>
</evidence>
<evidence type="ECO:0000313" key="4">
    <source>
        <dbReference type="Proteomes" id="UP000001817"/>
    </source>
</evidence>
<name>Q13G49_PARXL</name>
<feature type="region of interest" description="Disordered" evidence="1">
    <location>
        <begin position="158"/>
        <end position="200"/>
    </location>
</feature>
<dbReference type="KEGG" id="bxe:Bxe_C1073"/>
<feature type="compositionally biased region" description="Polar residues" evidence="1">
    <location>
        <begin position="91"/>
        <end position="113"/>
    </location>
</feature>
<keyword evidence="4" id="KW-1185">Reference proteome</keyword>
<sequence>MLLGSSQYSGSYMNSCFVRVLLTATVAAMAAATICPFAYAQSNLGSVQAQYSSGNPQHVGQSGSDSSLSPLYGSPPGYELDYLSGDDVSSSIRSQASARGGATRSTRSSQGTRFRSLYGAPTDYEDSYSVHLGNRPRTMNRARQLTSYGIAAVEGLASPGVGSGERTSSAKATSRWNTGRVRTGQQGDGSMPGSSTVAPESPFVTRLDSAAGGDAAVTLYRSPW</sequence>